<keyword evidence="6 10" id="KW-0472">Membrane</keyword>
<dbReference type="GO" id="GO:0005886">
    <property type="term" value="C:plasma membrane"/>
    <property type="evidence" value="ECO:0007669"/>
    <property type="project" value="UniProtKB-SubCell"/>
</dbReference>
<evidence type="ECO:0000256" key="7">
    <source>
        <dbReference type="ARBA" id="ARBA00023224"/>
    </source>
</evidence>
<dbReference type="InterPro" id="IPR004090">
    <property type="entry name" value="Chemotax_Me-accpt_rcpt"/>
</dbReference>
<organism evidence="13 14">
    <name type="scientific">Treponema brennaborense (strain DSM 12168 / CIP 105900 / DD5/3)</name>
    <dbReference type="NCBI Taxonomy" id="906968"/>
    <lineage>
        <taxon>Bacteria</taxon>
        <taxon>Pseudomonadati</taxon>
        <taxon>Spirochaetota</taxon>
        <taxon>Spirochaetia</taxon>
        <taxon>Spirochaetales</taxon>
        <taxon>Treponemataceae</taxon>
        <taxon>Treponema</taxon>
    </lineage>
</organism>
<dbReference type="eggNOG" id="COG0840">
    <property type="taxonomic scope" value="Bacteria"/>
</dbReference>
<evidence type="ECO:0000256" key="2">
    <source>
        <dbReference type="ARBA" id="ARBA00022475"/>
    </source>
</evidence>
<accession>F4LP24</accession>
<dbReference type="SUPFAM" id="SSF58104">
    <property type="entry name" value="Methyl-accepting chemotaxis protein (MCP) signaling domain"/>
    <property type="match status" value="2"/>
</dbReference>
<evidence type="ECO:0000259" key="11">
    <source>
        <dbReference type="PROSITE" id="PS50111"/>
    </source>
</evidence>
<reference evidence="14" key="1">
    <citation type="submission" date="2011-04" db="EMBL/GenBank/DDBJ databases">
        <title>The complete genome of Treponema brennaborense DSM 12168.</title>
        <authorList>
            <person name="Lucas S."/>
            <person name="Han J."/>
            <person name="Lapidus A."/>
            <person name="Bruce D."/>
            <person name="Goodwin L."/>
            <person name="Pitluck S."/>
            <person name="Peters L."/>
            <person name="Kyrpides N."/>
            <person name="Mavromatis K."/>
            <person name="Ivanova N."/>
            <person name="Mikhailova N."/>
            <person name="Pagani I."/>
            <person name="Teshima H."/>
            <person name="Detter J.C."/>
            <person name="Tapia R."/>
            <person name="Han C."/>
            <person name="Land M."/>
            <person name="Hauser L."/>
            <person name="Markowitz V."/>
            <person name="Cheng J.-F."/>
            <person name="Hugenholtz P."/>
            <person name="Woyke T."/>
            <person name="Wu D."/>
            <person name="Gronow S."/>
            <person name="Wellnitz S."/>
            <person name="Brambilla E."/>
            <person name="Klenk H.-P."/>
            <person name="Eisen J.A."/>
        </authorList>
    </citation>
    <scope>NUCLEOTIDE SEQUENCE [LARGE SCALE GENOMIC DNA]</scope>
    <source>
        <strain evidence="14">DSM 12168 / CIP 105900 / DD5/3</strain>
    </source>
</reference>
<dbReference type="Pfam" id="PF00015">
    <property type="entry name" value="MCPsignal"/>
    <property type="match status" value="1"/>
</dbReference>
<keyword evidence="7 9" id="KW-0807">Transducer</keyword>
<keyword evidence="2" id="KW-1003">Cell membrane</keyword>
<dbReference type="AlphaFoldDB" id="F4LP24"/>
<dbReference type="CDD" id="cd12912">
    <property type="entry name" value="PDC2_MCP_like"/>
    <property type="match status" value="1"/>
</dbReference>
<dbReference type="InterPro" id="IPR033479">
    <property type="entry name" value="dCache_1"/>
</dbReference>
<proteinExistence type="inferred from homology"/>
<keyword evidence="5 10" id="KW-1133">Transmembrane helix</keyword>
<dbReference type="InterPro" id="IPR003660">
    <property type="entry name" value="HAMP_dom"/>
</dbReference>
<dbReference type="PROSITE" id="PS50885">
    <property type="entry name" value="HAMP"/>
    <property type="match status" value="1"/>
</dbReference>
<comment type="similarity">
    <text evidence="8">Belongs to the methyl-accepting chemotaxis (MCP) protein family.</text>
</comment>
<dbReference type="PANTHER" id="PTHR32089">
    <property type="entry name" value="METHYL-ACCEPTING CHEMOTAXIS PROTEIN MCPB"/>
    <property type="match status" value="1"/>
</dbReference>
<evidence type="ECO:0000256" key="9">
    <source>
        <dbReference type="PROSITE-ProRule" id="PRU00284"/>
    </source>
</evidence>
<dbReference type="Gene3D" id="3.30.450.20">
    <property type="entry name" value="PAS domain"/>
    <property type="match status" value="1"/>
</dbReference>
<evidence type="ECO:0000256" key="1">
    <source>
        <dbReference type="ARBA" id="ARBA00004651"/>
    </source>
</evidence>
<keyword evidence="3" id="KW-0145">Chemotaxis</keyword>
<dbReference type="OrthoDB" id="369343at2"/>
<evidence type="ECO:0000256" key="3">
    <source>
        <dbReference type="ARBA" id="ARBA00022500"/>
    </source>
</evidence>
<evidence type="ECO:0000256" key="4">
    <source>
        <dbReference type="ARBA" id="ARBA00022692"/>
    </source>
</evidence>
<evidence type="ECO:0000259" key="12">
    <source>
        <dbReference type="PROSITE" id="PS50885"/>
    </source>
</evidence>
<dbReference type="Pfam" id="PF02743">
    <property type="entry name" value="dCache_1"/>
    <property type="match status" value="1"/>
</dbReference>
<protein>
    <submittedName>
        <fullName evidence="13">Methyl-accepting chemotaxis sensory transducer</fullName>
    </submittedName>
</protein>
<dbReference type="EMBL" id="CP002696">
    <property type="protein sequence ID" value="AEE15900.1"/>
    <property type="molecule type" value="Genomic_DNA"/>
</dbReference>
<dbReference type="CDD" id="cd06225">
    <property type="entry name" value="HAMP"/>
    <property type="match status" value="1"/>
</dbReference>
<dbReference type="PRINTS" id="PR00260">
    <property type="entry name" value="CHEMTRNSDUCR"/>
</dbReference>
<evidence type="ECO:0000256" key="5">
    <source>
        <dbReference type="ARBA" id="ARBA00022989"/>
    </source>
</evidence>
<gene>
    <name evidence="13" type="ordered locus">Trebr_0456</name>
</gene>
<evidence type="ECO:0000256" key="10">
    <source>
        <dbReference type="SAM" id="Phobius"/>
    </source>
</evidence>
<dbReference type="GO" id="GO:0006935">
    <property type="term" value="P:chemotaxis"/>
    <property type="evidence" value="ECO:0007669"/>
    <property type="project" value="UniProtKB-KW"/>
</dbReference>
<dbReference type="SMART" id="SM00283">
    <property type="entry name" value="MA"/>
    <property type="match status" value="1"/>
</dbReference>
<keyword evidence="14" id="KW-1185">Reference proteome</keyword>
<dbReference type="HOGENOM" id="CLU_000445_107_19_12"/>
<evidence type="ECO:0000256" key="8">
    <source>
        <dbReference type="ARBA" id="ARBA00029447"/>
    </source>
</evidence>
<feature type="domain" description="Methyl-accepting transducer" evidence="11">
    <location>
        <begin position="418"/>
        <end position="654"/>
    </location>
</feature>
<dbReference type="STRING" id="906968.Trebr_0456"/>
<dbReference type="Pfam" id="PF00672">
    <property type="entry name" value="HAMP"/>
    <property type="match status" value="1"/>
</dbReference>
<dbReference type="GO" id="GO:0007165">
    <property type="term" value="P:signal transduction"/>
    <property type="evidence" value="ECO:0007669"/>
    <property type="project" value="UniProtKB-KW"/>
</dbReference>
<feature type="transmembrane region" description="Helical" evidence="10">
    <location>
        <begin position="21"/>
        <end position="40"/>
    </location>
</feature>
<dbReference type="Gene3D" id="1.10.287.950">
    <property type="entry name" value="Methyl-accepting chemotaxis protein"/>
    <property type="match status" value="1"/>
</dbReference>
<comment type="subcellular location">
    <subcellularLocation>
        <location evidence="1">Cell membrane</location>
        <topology evidence="1">Multi-pass membrane protein</topology>
    </subcellularLocation>
</comment>
<dbReference type="Gene3D" id="6.10.340.10">
    <property type="match status" value="1"/>
</dbReference>
<feature type="domain" description="HAMP" evidence="12">
    <location>
        <begin position="317"/>
        <end position="371"/>
    </location>
</feature>
<keyword evidence="4 10" id="KW-0812">Transmembrane</keyword>
<dbReference type="InterPro" id="IPR004089">
    <property type="entry name" value="MCPsignal_dom"/>
</dbReference>
<name>F4LP24_TREBD</name>
<dbReference type="PANTHER" id="PTHR32089:SF112">
    <property type="entry name" value="LYSOZYME-LIKE PROTEIN-RELATED"/>
    <property type="match status" value="1"/>
</dbReference>
<evidence type="ECO:0000313" key="14">
    <source>
        <dbReference type="Proteomes" id="UP000006546"/>
    </source>
</evidence>
<dbReference type="KEGG" id="tbe:Trebr_0456"/>
<feature type="transmembrane region" description="Helical" evidence="10">
    <location>
        <begin position="296"/>
        <end position="317"/>
    </location>
</feature>
<evidence type="ECO:0000256" key="6">
    <source>
        <dbReference type="ARBA" id="ARBA00023136"/>
    </source>
</evidence>
<evidence type="ECO:0000313" key="13">
    <source>
        <dbReference type="EMBL" id="AEE15900.1"/>
    </source>
</evidence>
<dbReference type="GO" id="GO:0004888">
    <property type="term" value="F:transmembrane signaling receptor activity"/>
    <property type="evidence" value="ECO:0007669"/>
    <property type="project" value="InterPro"/>
</dbReference>
<dbReference type="SMART" id="SM00304">
    <property type="entry name" value="HAMP"/>
    <property type="match status" value="1"/>
</dbReference>
<dbReference type="PROSITE" id="PS50111">
    <property type="entry name" value="CHEMOTAXIS_TRANSDUC_2"/>
    <property type="match status" value="1"/>
</dbReference>
<dbReference type="Proteomes" id="UP000006546">
    <property type="component" value="Chromosome"/>
</dbReference>
<sequence>MNGMRLSENQKSKKGKILYGFVAGMLICLTVVQVVQVRYLSVLEQKYSESAYETFCLQVVKSRAAQISMAARMYNAELRFFTDDKAVLSGSIPRIRALLAESGNFATEYFMSFGFIDMDGNLYLSNGAVRSVQDYPYFKVLVNGKLGSYVTEPYLLAGEVITIVARAAYDASGKLIGWITGCANVRVFESIIDAIHIGENSRAVILAGNGAVVAHTNSSLVFNTNYIAPADDSAVSETLARAAQNMVALQSGLASFADDRGRVCLFYSPIDGTEWSFGIEIPFSQIYEQSDRIHQVMLFVCIGIGAVLFLFSALFLAKALKPLKAVEKAIAGIAHGEADLKYRIDINRNDEVGRLVDGFNAFMAKLHEIVSNVKHSETDLIQVENQLRECVENSASSMIEITGNIDSVAKQIANQSAVVDQTVSSVTRITENIDMLESMIQEQVSGVTEASAAVEQMVGNTSAVSSTVEKMAGKFNELESSVTDGLHYQQSVNDAIVLIAQQSSALMEVNTVIADIADQTNLLSMNAAIEAAHAGDAGKGFSVVADEIRKLSETSAAQSRTIGNELKKILASIESVVRASEKSKEVFTAVSSHIRQTDEVIRQISSAMEEQQIGSKQILDSLRIMNDSTANVDSASKTMAAENESILAEIEMLQNTAASITCSTEEMTAGAACINSASSTLSDVAAAVSDSIQSIKTEIDTFKI</sequence>